<comment type="caution">
    <text evidence="1">The sequence shown here is derived from an EMBL/GenBank/DDBJ whole genome shotgun (WGS) entry which is preliminary data.</text>
</comment>
<reference evidence="1 2" key="1">
    <citation type="submission" date="2018-05" db="EMBL/GenBank/DDBJ databases">
        <title>Genomic Encyclopedia of Type Strains, Phase IV (KMG-IV): sequencing the most valuable type-strain genomes for metagenomic binning, comparative biology and taxonomic classification.</title>
        <authorList>
            <person name="Goeker M."/>
        </authorList>
    </citation>
    <scope>NUCLEOTIDE SEQUENCE [LARGE SCALE GENOMIC DNA]</scope>
    <source>
        <strain evidence="1 2">DSM 44704</strain>
    </source>
</reference>
<dbReference type="Proteomes" id="UP000247569">
    <property type="component" value="Unassembled WGS sequence"/>
</dbReference>
<keyword evidence="2" id="KW-1185">Reference proteome</keyword>
<sequence>MEALLHALPRNVEIAAPFHSGIPHLLNLIGVRSQEQRGKIGQRDAASIATSRVWPAVRIEPISRTCGQVPMTAALVAEMISDA</sequence>
<evidence type="ECO:0000313" key="2">
    <source>
        <dbReference type="Proteomes" id="UP000247569"/>
    </source>
</evidence>
<accession>A0A318JYX7</accession>
<name>A0A318JYX7_9NOCA</name>
<dbReference type="AlphaFoldDB" id="A0A318JYX7"/>
<dbReference type="EMBL" id="QJKF01000005">
    <property type="protein sequence ID" value="PXX63942.1"/>
    <property type="molecule type" value="Genomic_DNA"/>
</dbReference>
<gene>
    <name evidence="1" type="ORF">DFR70_105124</name>
</gene>
<organism evidence="1 2">
    <name type="scientific">Nocardia tenerifensis</name>
    <dbReference type="NCBI Taxonomy" id="228006"/>
    <lineage>
        <taxon>Bacteria</taxon>
        <taxon>Bacillati</taxon>
        <taxon>Actinomycetota</taxon>
        <taxon>Actinomycetes</taxon>
        <taxon>Mycobacteriales</taxon>
        <taxon>Nocardiaceae</taxon>
        <taxon>Nocardia</taxon>
    </lineage>
</organism>
<evidence type="ECO:0000313" key="1">
    <source>
        <dbReference type="EMBL" id="PXX63942.1"/>
    </source>
</evidence>
<protein>
    <submittedName>
        <fullName evidence="1">Uncharacterized protein</fullName>
    </submittedName>
</protein>
<proteinExistence type="predicted"/>